<dbReference type="Pfam" id="PF00271">
    <property type="entry name" value="Helicase_C"/>
    <property type="match status" value="1"/>
</dbReference>
<evidence type="ECO:0000256" key="1">
    <source>
        <dbReference type="ARBA" id="ARBA00004496"/>
    </source>
</evidence>
<dbReference type="FunFam" id="3.40.50.300:FF:000546">
    <property type="entry name" value="Transcription-repair-coupling factor"/>
    <property type="match status" value="1"/>
</dbReference>
<dbReference type="SUPFAM" id="SSF143517">
    <property type="entry name" value="TRCF domain-like"/>
    <property type="match status" value="1"/>
</dbReference>
<dbReference type="PANTHER" id="PTHR47964:SF1">
    <property type="entry name" value="ATP-DEPENDENT DNA HELICASE HOMOLOG RECG, CHLOROPLASTIC"/>
    <property type="match status" value="1"/>
</dbReference>
<dbReference type="AlphaFoldDB" id="A0A6J6SAS7"/>
<dbReference type="Pfam" id="PF03461">
    <property type="entry name" value="TRCF"/>
    <property type="match status" value="1"/>
</dbReference>
<dbReference type="Pfam" id="PF00270">
    <property type="entry name" value="DEAD"/>
    <property type="match status" value="1"/>
</dbReference>
<dbReference type="GO" id="GO:0016787">
    <property type="term" value="F:hydrolase activity"/>
    <property type="evidence" value="ECO:0007669"/>
    <property type="project" value="UniProtKB-KW"/>
</dbReference>
<dbReference type="Pfam" id="PF17757">
    <property type="entry name" value="UvrB_inter"/>
    <property type="match status" value="1"/>
</dbReference>
<keyword evidence="8" id="KW-0238">DNA-binding</keyword>
<dbReference type="Gene3D" id="3.40.50.300">
    <property type="entry name" value="P-loop containing nucleotide triphosphate hydrolases"/>
    <property type="match status" value="2"/>
</dbReference>
<dbReference type="NCBIfam" id="TIGR00580">
    <property type="entry name" value="mfd"/>
    <property type="match status" value="1"/>
</dbReference>
<keyword evidence="6" id="KW-0347">Helicase</keyword>
<evidence type="ECO:0000256" key="6">
    <source>
        <dbReference type="ARBA" id="ARBA00022806"/>
    </source>
</evidence>
<evidence type="ECO:0000313" key="12">
    <source>
        <dbReference type="EMBL" id="CAB4731964.1"/>
    </source>
</evidence>
<dbReference type="Gene3D" id="3.90.1150.50">
    <property type="entry name" value="Transcription-repair-coupling factor, D7 domain"/>
    <property type="match status" value="1"/>
</dbReference>
<dbReference type="PROSITE" id="PS51194">
    <property type="entry name" value="HELICASE_CTER"/>
    <property type="match status" value="1"/>
</dbReference>
<sequence>MVTQPTAVLGGLNAMLREEPGVLAALGRASTVLVVPEPARAVTLAGLLAASRRTPMVVAVPTAADAERLSADLRNFLAEDAVELFPAWETLPFERVSPSIETMGLRLRTLWRLRTADPSLSVIVAPARALVQRLGPQVEDVEPVRVALGDQVDSLALIEQFVLSGYRREYQVEHRGEIAVRGSIIDVFPATADVPVRIDLWGDEVERLTEFSVADQRSTVDLQELVVFPARELLPSAEVRERAEQLLASQPWGREQWQRLADGEVFEGMEAWMAWLADSEHVLFDLVPDDGLILLADPRRLRDRAADIAAEERDLGESLSRTWGLKLDSKEQGGEPLQQMHVEFNRLLQHTKAPVWSIAAVPDSPDSPAVTALAWPPAVGEAEALLHQLRQLIAEGYSVVVCADGEGSASRIDKLLSQHGLSFPIRIPADGAAPNPADLRSPGGSIVHAPLERGCILPAVKLALLAEADLTGRRRTHRAAKAPRREAQRFFEDLKVGDHVVHHVHGVGRFDGMVTRSMGGAERDYLLLEYRGGDKLYVPSDQIDSIRLYSGGETPRLNKMGGSDFSRSKSKVRSAVAEIAQELVVLYQTRVSTAGHAFGADTPWQQEMELAFPFQETPDQILAIASVKEDMESTVPMDRLVCGDVGFGKTEVALRAAFKAVQDGFQVAILVPTTLLAQQHYQTFSDRFAGFPVRVESLSRFLTPAQTRSVVKRVGTGEVDIVIGTHRLLSGDIKFKKLGLLVVDEEQRFGVSHKESIKQFKAAVDVLTLTATPIPRTLEMSLTGIRDLSLLNTPPAARQPILTYVGEFDERAVTESIRRELLREGQVFYVHNRVRDIEQQATRIRELVPEARVAVAHGQMDEGSLEKVVVDFWQGEYDVLVCTTIIESGIDMPTVNTLVVERADLLGLGQLHQLRGRVGRAGQRAYAYLFFPPDRQLSEEAYERLKTIGEATELGSGFRIAMRDLEIRGAGNLLGTGQSGHVAAVGYDLYVQMVNEAIAELNGEVTTEPEEIVLELPAPAFLPPDYVEREDVRLDAYRRLAAVQTSVDVDDIALEWVDRFGAVPPPAAALLQVARVRAECVRTGVTSVTVLKNSTMAGPGLMAHISPLRLPQSKQLRLARLYKGAVYREEEQELRLPVRGGPGIAEDLIAALGELVPLAEVSASSSSVSQAQSA</sequence>
<evidence type="ECO:0000259" key="11">
    <source>
        <dbReference type="PROSITE" id="PS51194"/>
    </source>
</evidence>
<evidence type="ECO:0000256" key="9">
    <source>
        <dbReference type="ARBA" id="ARBA00023204"/>
    </source>
</evidence>
<dbReference type="InterPro" id="IPR027417">
    <property type="entry name" value="P-loop_NTPase"/>
</dbReference>
<name>A0A6J6SAS7_9ZZZZ</name>
<dbReference type="GO" id="GO:0003684">
    <property type="term" value="F:damaged DNA binding"/>
    <property type="evidence" value="ECO:0007669"/>
    <property type="project" value="InterPro"/>
</dbReference>
<dbReference type="GO" id="GO:0005524">
    <property type="term" value="F:ATP binding"/>
    <property type="evidence" value="ECO:0007669"/>
    <property type="project" value="UniProtKB-KW"/>
</dbReference>
<proteinExistence type="inferred from homology"/>
<feature type="domain" description="Helicase C-terminal" evidence="11">
    <location>
        <begin position="816"/>
        <end position="966"/>
    </location>
</feature>
<dbReference type="InterPro" id="IPR036101">
    <property type="entry name" value="CarD-like/TRCF_RID_sf"/>
</dbReference>
<evidence type="ECO:0000259" key="10">
    <source>
        <dbReference type="PROSITE" id="PS51192"/>
    </source>
</evidence>
<dbReference type="InterPro" id="IPR047112">
    <property type="entry name" value="RecG/Mfd"/>
</dbReference>
<keyword evidence="5" id="KW-0378">Hydrolase</keyword>
<evidence type="ECO:0000256" key="7">
    <source>
        <dbReference type="ARBA" id="ARBA00022840"/>
    </source>
</evidence>
<dbReference type="InterPro" id="IPR011545">
    <property type="entry name" value="DEAD/DEAH_box_helicase_dom"/>
</dbReference>
<keyword evidence="3" id="KW-0547">Nucleotide-binding</keyword>
<organism evidence="12">
    <name type="scientific">freshwater metagenome</name>
    <dbReference type="NCBI Taxonomy" id="449393"/>
    <lineage>
        <taxon>unclassified sequences</taxon>
        <taxon>metagenomes</taxon>
        <taxon>ecological metagenomes</taxon>
    </lineage>
</organism>
<evidence type="ECO:0000256" key="5">
    <source>
        <dbReference type="ARBA" id="ARBA00022801"/>
    </source>
</evidence>
<dbReference type="GO" id="GO:0005737">
    <property type="term" value="C:cytoplasm"/>
    <property type="evidence" value="ECO:0007669"/>
    <property type="project" value="UniProtKB-SubCell"/>
</dbReference>
<reference evidence="12" key="1">
    <citation type="submission" date="2020-05" db="EMBL/GenBank/DDBJ databases">
        <authorList>
            <person name="Chiriac C."/>
            <person name="Salcher M."/>
            <person name="Ghai R."/>
            <person name="Kavagutti S V."/>
        </authorList>
    </citation>
    <scope>NUCLEOTIDE SEQUENCE</scope>
</reference>
<dbReference type="InterPro" id="IPR014001">
    <property type="entry name" value="Helicase_ATP-bd"/>
</dbReference>
<dbReference type="InterPro" id="IPR041471">
    <property type="entry name" value="UvrB_inter"/>
</dbReference>
<comment type="subcellular location">
    <subcellularLocation>
        <location evidence="1">Cytoplasm</location>
    </subcellularLocation>
</comment>
<dbReference type="Gene3D" id="3.30.2060.10">
    <property type="entry name" value="Penicillin-binding protein 1b domain"/>
    <property type="match status" value="1"/>
</dbReference>
<dbReference type="SMART" id="SM00487">
    <property type="entry name" value="DEXDc"/>
    <property type="match status" value="1"/>
</dbReference>
<dbReference type="EMBL" id="CAEZYU010000010">
    <property type="protein sequence ID" value="CAB4731964.1"/>
    <property type="molecule type" value="Genomic_DNA"/>
</dbReference>
<dbReference type="HAMAP" id="MF_00969">
    <property type="entry name" value="TRCF"/>
    <property type="match status" value="1"/>
</dbReference>
<evidence type="ECO:0000256" key="3">
    <source>
        <dbReference type="ARBA" id="ARBA00022741"/>
    </source>
</evidence>
<dbReference type="InterPro" id="IPR005118">
    <property type="entry name" value="TRCF_C"/>
</dbReference>
<evidence type="ECO:0000256" key="4">
    <source>
        <dbReference type="ARBA" id="ARBA00022763"/>
    </source>
</evidence>
<keyword evidence="2" id="KW-0963">Cytoplasm</keyword>
<dbReference type="InterPro" id="IPR004576">
    <property type="entry name" value="Mfd"/>
</dbReference>
<dbReference type="GO" id="GO:0006281">
    <property type="term" value="P:DNA repair"/>
    <property type="evidence" value="ECO:0007669"/>
    <property type="project" value="UniProtKB-KW"/>
</dbReference>
<dbReference type="InterPro" id="IPR037235">
    <property type="entry name" value="TRCF-like_C_D7"/>
</dbReference>
<dbReference type="CDD" id="cd17991">
    <property type="entry name" value="DEXHc_TRCF"/>
    <property type="match status" value="1"/>
</dbReference>
<dbReference type="SMART" id="SM01058">
    <property type="entry name" value="CarD_TRCF"/>
    <property type="match status" value="1"/>
</dbReference>
<keyword evidence="9" id="KW-0234">DNA repair</keyword>
<dbReference type="Pfam" id="PF02559">
    <property type="entry name" value="CarD_TRCF_RID"/>
    <property type="match status" value="1"/>
</dbReference>
<gene>
    <name evidence="12" type="ORF">UFOPK2766_00376</name>
</gene>
<dbReference type="PANTHER" id="PTHR47964">
    <property type="entry name" value="ATP-DEPENDENT DNA HELICASE HOMOLOG RECG, CHLOROPLASTIC"/>
    <property type="match status" value="1"/>
</dbReference>
<dbReference type="Gene3D" id="3.40.50.11180">
    <property type="match status" value="1"/>
</dbReference>
<dbReference type="SMART" id="SM00982">
    <property type="entry name" value="TRCF"/>
    <property type="match status" value="1"/>
</dbReference>
<accession>A0A6J6SAS7</accession>
<keyword evidence="7" id="KW-0067">ATP-binding</keyword>
<dbReference type="InterPro" id="IPR001650">
    <property type="entry name" value="Helicase_C-like"/>
</dbReference>
<dbReference type="GO" id="GO:0003678">
    <property type="term" value="F:DNA helicase activity"/>
    <property type="evidence" value="ECO:0007669"/>
    <property type="project" value="TreeGrafter"/>
</dbReference>
<evidence type="ECO:0000256" key="2">
    <source>
        <dbReference type="ARBA" id="ARBA00022490"/>
    </source>
</evidence>
<evidence type="ECO:0000256" key="8">
    <source>
        <dbReference type="ARBA" id="ARBA00023125"/>
    </source>
</evidence>
<feature type="domain" description="Helicase ATP-binding" evidence="10">
    <location>
        <begin position="630"/>
        <end position="791"/>
    </location>
</feature>
<dbReference type="PROSITE" id="PS51192">
    <property type="entry name" value="HELICASE_ATP_BIND_1"/>
    <property type="match status" value="1"/>
</dbReference>
<keyword evidence="4" id="KW-0227">DNA damage</keyword>
<dbReference type="SMART" id="SM00490">
    <property type="entry name" value="HELICc"/>
    <property type="match status" value="1"/>
</dbReference>
<protein>
    <submittedName>
        <fullName evidence="12">Unannotated protein</fullName>
    </submittedName>
</protein>
<dbReference type="SUPFAM" id="SSF52540">
    <property type="entry name" value="P-loop containing nucleoside triphosphate hydrolases"/>
    <property type="match status" value="4"/>
</dbReference>
<dbReference type="SUPFAM" id="SSF141259">
    <property type="entry name" value="CarD-like"/>
    <property type="match status" value="1"/>
</dbReference>
<dbReference type="InterPro" id="IPR003711">
    <property type="entry name" value="CarD-like/TRCF_RID"/>
</dbReference>
<dbReference type="Gene3D" id="2.40.10.170">
    <property type="match status" value="1"/>
</dbReference>